<dbReference type="EMBL" id="FOME01000001">
    <property type="protein sequence ID" value="SFC60951.1"/>
    <property type="molecule type" value="Genomic_DNA"/>
</dbReference>
<evidence type="ECO:0000256" key="1">
    <source>
        <dbReference type="SAM" id="MobiDB-lite"/>
    </source>
</evidence>
<evidence type="ECO:0000256" key="2">
    <source>
        <dbReference type="SAM" id="Phobius"/>
    </source>
</evidence>
<evidence type="ECO:0000313" key="5">
    <source>
        <dbReference type="Proteomes" id="UP000199690"/>
    </source>
</evidence>
<reference evidence="5 6" key="2">
    <citation type="submission" date="2016-10" db="EMBL/GenBank/DDBJ databases">
        <authorList>
            <person name="Varghese N."/>
            <person name="Submissions S."/>
        </authorList>
    </citation>
    <scope>NUCLEOTIDE SEQUENCE [LARGE SCALE GENOMIC DNA]</scope>
    <source>
        <strain evidence="6">ATCC 20501</strain>
        <strain evidence="4 5">CGMCC 4.3529</strain>
    </source>
</reference>
<dbReference type="EMBL" id="FNVB01000002">
    <property type="protein sequence ID" value="SEF86417.1"/>
    <property type="molecule type" value="Genomic_DNA"/>
</dbReference>
<accession>A0A1I1KJW0</accession>
<dbReference type="Proteomes" id="UP000236729">
    <property type="component" value="Unassembled WGS sequence"/>
</dbReference>
<sequence>MHLDMTSHVLFFIIAVAAVAVDGWFIRRSGVTYLAEVHPDRRVADSANRLISALFVTFMLGVVALASLPGLPASNPLHQVILRLGVVLLVMAVAHATTIWAFARIRTQQRSQRLNDEIARTHGPDLADEPTTAPVKRGVPGSSA</sequence>
<keyword evidence="2" id="KW-1133">Transmembrane helix</keyword>
<keyword evidence="2" id="KW-0812">Transmembrane</keyword>
<accession>A0A1H5VIR0</accession>
<evidence type="ECO:0000313" key="6">
    <source>
        <dbReference type="Proteomes" id="UP000236729"/>
    </source>
</evidence>
<keyword evidence="2" id="KW-0472">Membrane</keyword>
<dbReference type="Proteomes" id="UP000199690">
    <property type="component" value="Unassembled WGS sequence"/>
</dbReference>
<feature type="transmembrane region" description="Helical" evidence="2">
    <location>
        <begin position="47"/>
        <end position="68"/>
    </location>
</feature>
<keyword evidence="5" id="KW-1185">Reference proteome</keyword>
<feature type="transmembrane region" description="Helical" evidence="2">
    <location>
        <begin position="6"/>
        <end position="26"/>
    </location>
</feature>
<protein>
    <submittedName>
        <fullName evidence="3">Uncharacterized protein</fullName>
    </submittedName>
</protein>
<organism evidence="3 6">
    <name type="scientific">Saccharopolyspora kobensis</name>
    <dbReference type="NCBI Taxonomy" id="146035"/>
    <lineage>
        <taxon>Bacteria</taxon>
        <taxon>Bacillati</taxon>
        <taxon>Actinomycetota</taxon>
        <taxon>Actinomycetes</taxon>
        <taxon>Pseudonocardiales</taxon>
        <taxon>Pseudonocardiaceae</taxon>
        <taxon>Saccharopolyspora</taxon>
    </lineage>
</organism>
<evidence type="ECO:0000313" key="4">
    <source>
        <dbReference type="EMBL" id="SFC60951.1"/>
    </source>
</evidence>
<evidence type="ECO:0000313" key="3">
    <source>
        <dbReference type="EMBL" id="SEF86417.1"/>
    </source>
</evidence>
<feature type="transmembrane region" description="Helical" evidence="2">
    <location>
        <begin position="80"/>
        <end position="103"/>
    </location>
</feature>
<name>A0A1H5VIR0_9PSEU</name>
<gene>
    <name evidence="3" type="ORF">SAMN02982929_00877</name>
    <name evidence="4" type="ORF">SAMN05216506_1011193</name>
</gene>
<proteinExistence type="predicted"/>
<dbReference type="AlphaFoldDB" id="A0A1H5VIR0"/>
<dbReference type="RefSeq" id="WP_093346925.1">
    <property type="nucleotide sequence ID" value="NZ_FNVB01000002.1"/>
</dbReference>
<feature type="region of interest" description="Disordered" evidence="1">
    <location>
        <begin position="121"/>
        <end position="144"/>
    </location>
</feature>
<reference evidence="3" key="1">
    <citation type="submission" date="2016-10" db="EMBL/GenBank/DDBJ databases">
        <authorList>
            <person name="de Groot N.N."/>
        </authorList>
    </citation>
    <scope>NUCLEOTIDE SEQUENCE [LARGE SCALE GENOMIC DNA]</scope>
    <source>
        <strain evidence="3">ATCC 20501</strain>
    </source>
</reference>